<feature type="non-terminal residue" evidence="2">
    <location>
        <position position="457"/>
    </location>
</feature>
<evidence type="ECO:0000259" key="1">
    <source>
        <dbReference type="Pfam" id="PF08308"/>
    </source>
</evidence>
<reference evidence="2" key="1">
    <citation type="submission" date="2018-05" db="EMBL/GenBank/DDBJ databases">
        <authorList>
            <person name="Lanie J.A."/>
            <person name="Ng W.-L."/>
            <person name="Kazmierczak K.M."/>
            <person name="Andrzejewski T.M."/>
            <person name="Davidsen T.M."/>
            <person name="Wayne K.J."/>
            <person name="Tettelin H."/>
            <person name="Glass J.I."/>
            <person name="Rusch D."/>
            <person name="Podicherti R."/>
            <person name="Tsui H.-C.T."/>
            <person name="Winkler M.E."/>
        </authorList>
    </citation>
    <scope>NUCLEOTIDE SEQUENCE</scope>
</reference>
<dbReference type="InterPro" id="IPR013229">
    <property type="entry name" value="PEGA"/>
</dbReference>
<proteinExistence type="predicted"/>
<dbReference type="AlphaFoldDB" id="A0A382B229"/>
<evidence type="ECO:0000313" key="2">
    <source>
        <dbReference type="EMBL" id="SVB07571.1"/>
    </source>
</evidence>
<accession>A0A382B229</accession>
<dbReference type="Pfam" id="PF08308">
    <property type="entry name" value="PEGA"/>
    <property type="match status" value="1"/>
</dbReference>
<dbReference type="EMBL" id="UINC01027762">
    <property type="protein sequence ID" value="SVB07571.1"/>
    <property type="molecule type" value="Genomic_DNA"/>
</dbReference>
<sequence length="457" mass="52612">MRGRITYLLLFVPMLTILASGSVLKDVKYNIKSNGIMLSLNYTHPIPDDNIIGWKSDRNWLYLTLLGVKPPENHTPKPVFSGHIKEIVIDDFDESVQIAILMEKPIHWYDIINSQGSSSSVVFIHTELNESQIANIKRHLDQKGESVFSHVRQQGFPAYNTNFKSAFEKARMELGPNALFKYKGKLYHTNHPNESTGELISGLQEKSKSLTDYFDRYAISYKEDNEAEWDDGLTFQTDDSERLPEQQPDEYFVEKQSGEELVEWKNFTEHQDEPYSEDELMAELNDYSFTSDEIKGPTVESQRSSWWERLPFFSRAENNILRKRERANDRYLLVGQSAIRVDTNIDGVPIYIDGRYVGHTPLSNAIRVEPGWHQVSGFSPQYLMYLNTGTISYVDNDPMLHNQMFGTETVYVESGKIARSEMRFDYVGPSLPVKRKNGGWLVGFPVVVLFFQLLAWG</sequence>
<name>A0A382B229_9ZZZZ</name>
<protein>
    <recommendedName>
        <fullName evidence="1">PEGA domain-containing protein</fullName>
    </recommendedName>
</protein>
<feature type="domain" description="PEGA" evidence="1">
    <location>
        <begin position="338"/>
        <end position="377"/>
    </location>
</feature>
<organism evidence="2">
    <name type="scientific">marine metagenome</name>
    <dbReference type="NCBI Taxonomy" id="408172"/>
    <lineage>
        <taxon>unclassified sequences</taxon>
        <taxon>metagenomes</taxon>
        <taxon>ecological metagenomes</taxon>
    </lineage>
</organism>
<gene>
    <name evidence="2" type="ORF">METZ01_LOCUS160425</name>
</gene>